<keyword evidence="1" id="KW-0812">Transmembrane</keyword>
<reference evidence="2" key="1">
    <citation type="submission" date="2022-10" db="EMBL/GenBank/DDBJ databases">
        <authorList>
            <person name="Chen Y."/>
            <person name="Dougan E. K."/>
            <person name="Chan C."/>
            <person name="Rhodes N."/>
            <person name="Thang M."/>
        </authorList>
    </citation>
    <scope>NUCLEOTIDE SEQUENCE</scope>
</reference>
<evidence type="ECO:0000256" key="1">
    <source>
        <dbReference type="SAM" id="Phobius"/>
    </source>
</evidence>
<keyword evidence="5" id="KW-1185">Reference proteome</keyword>
<keyword evidence="1" id="KW-1133">Transmembrane helix</keyword>
<dbReference type="EMBL" id="CAMXCT020006526">
    <property type="protein sequence ID" value="CAL1168709.1"/>
    <property type="molecule type" value="Genomic_DNA"/>
</dbReference>
<evidence type="ECO:0000313" key="2">
    <source>
        <dbReference type="EMBL" id="CAI4015334.1"/>
    </source>
</evidence>
<comment type="caution">
    <text evidence="2">The sequence shown here is derived from an EMBL/GenBank/DDBJ whole genome shotgun (WGS) entry which is preliminary data.</text>
</comment>
<dbReference type="EMBL" id="CAMXCT010006526">
    <property type="protein sequence ID" value="CAI4015334.1"/>
    <property type="molecule type" value="Genomic_DNA"/>
</dbReference>
<gene>
    <name evidence="2" type="ORF">C1SCF055_LOCUS40168</name>
</gene>
<reference evidence="3" key="2">
    <citation type="submission" date="2024-04" db="EMBL/GenBank/DDBJ databases">
        <authorList>
            <person name="Chen Y."/>
            <person name="Shah S."/>
            <person name="Dougan E. K."/>
            <person name="Thang M."/>
            <person name="Chan C."/>
        </authorList>
    </citation>
    <scope>NUCLEOTIDE SEQUENCE [LARGE SCALE GENOMIC DNA]</scope>
</reference>
<evidence type="ECO:0000313" key="3">
    <source>
        <dbReference type="EMBL" id="CAL1168709.1"/>
    </source>
</evidence>
<evidence type="ECO:0000313" key="4">
    <source>
        <dbReference type="EMBL" id="CAL4802646.1"/>
    </source>
</evidence>
<dbReference type="Proteomes" id="UP001152797">
    <property type="component" value="Unassembled WGS sequence"/>
</dbReference>
<sequence length="80" mass="9065">MSEAQPLPGRCRELVLTWPSRNELKEKALGTALGLITFAGAAGLLWRWRSQRARILNRPFALKDLAAGETVEEIFDCYYQ</sequence>
<feature type="transmembrane region" description="Helical" evidence="1">
    <location>
        <begin position="28"/>
        <end position="48"/>
    </location>
</feature>
<proteinExistence type="predicted"/>
<protein>
    <submittedName>
        <fullName evidence="4">Alpha-amylase type B isozyme</fullName>
    </submittedName>
</protein>
<keyword evidence="1" id="KW-0472">Membrane</keyword>
<name>A0A9P1DTJ8_9DINO</name>
<organism evidence="2">
    <name type="scientific">Cladocopium goreaui</name>
    <dbReference type="NCBI Taxonomy" id="2562237"/>
    <lineage>
        <taxon>Eukaryota</taxon>
        <taxon>Sar</taxon>
        <taxon>Alveolata</taxon>
        <taxon>Dinophyceae</taxon>
        <taxon>Suessiales</taxon>
        <taxon>Symbiodiniaceae</taxon>
        <taxon>Cladocopium</taxon>
    </lineage>
</organism>
<evidence type="ECO:0000313" key="5">
    <source>
        <dbReference type="Proteomes" id="UP001152797"/>
    </source>
</evidence>
<accession>A0A9P1DTJ8</accession>
<dbReference type="EMBL" id="CAMXCT030006526">
    <property type="protein sequence ID" value="CAL4802646.1"/>
    <property type="molecule type" value="Genomic_DNA"/>
</dbReference>
<dbReference type="AlphaFoldDB" id="A0A9P1DTJ8"/>